<dbReference type="Gene3D" id="3.90.1510.10">
    <property type="entry name" value="Glycerate kinase, domain 2"/>
    <property type="match status" value="1"/>
</dbReference>
<proteinExistence type="inferred from homology"/>
<dbReference type="PANTHER" id="PTHR21599:SF0">
    <property type="entry name" value="GLYCERATE KINASE"/>
    <property type="match status" value="1"/>
</dbReference>
<dbReference type="Proteomes" id="UP001442841">
    <property type="component" value="Chromosome"/>
</dbReference>
<dbReference type="InterPro" id="IPR018193">
    <property type="entry name" value="Glyc_kinase_flavodox-like_fold"/>
</dbReference>
<evidence type="ECO:0000256" key="4">
    <source>
        <dbReference type="PIRNR" id="PIRNR006078"/>
    </source>
</evidence>
<keyword evidence="3 4" id="KW-0418">Kinase</keyword>
<dbReference type="EC" id="2.7.1.31" evidence="5"/>
<reference evidence="5 6" key="1">
    <citation type="submission" date="2024-04" db="EMBL/GenBank/DDBJ databases">
        <title>Isolation of an actinomycete strain from pig manure.</title>
        <authorList>
            <person name="Gong T."/>
            <person name="Yu Z."/>
            <person name="An M."/>
            <person name="Wei C."/>
            <person name="Yang W."/>
            <person name="Liu L."/>
        </authorList>
    </citation>
    <scope>NUCLEOTIDE SEQUENCE [LARGE SCALE GENOMIC DNA]</scope>
    <source>
        <strain evidence="5 6">ZF39</strain>
    </source>
</reference>
<evidence type="ECO:0000256" key="2">
    <source>
        <dbReference type="ARBA" id="ARBA00022679"/>
    </source>
</evidence>
<keyword evidence="2 4" id="KW-0808">Transferase</keyword>
<dbReference type="RefSeq" id="WP_425309354.1">
    <property type="nucleotide sequence ID" value="NZ_CP154795.1"/>
</dbReference>
<dbReference type="InterPro" id="IPR036129">
    <property type="entry name" value="Glycerate_kinase_sf"/>
</dbReference>
<dbReference type="Gene3D" id="3.40.50.10350">
    <property type="entry name" value="Glycerate kinase, domain 1"/>
    <property type="match status" value="1"/>
</dbReference>
<name>A0ABZ3FRU1_9ACTN</name>
<evidence type="ECO:0000256" key="1">
    <source>
        <dbReference type="ARBA" id="ARBA00006284"/>
    </source>
</evidence>
<comment type="similarity">
    <text evidence="1 4">Belongs to the glycerate kinase type-1 family.</text>
</comment>
<dbReference type="InterPro" id="IPR004381">
    <property type="entry name" value="Glycerate_kinase"/>
</dbReference>
<evidence type="ECO:0000313" key="6">
    <source>
        <dbReference type="Proteomes" id="UP001442841"/>
    </source>
</evidence>
<accession>A0ABZ3FRU1</accession>
<dbReference type="SUPFAM" id="SSF110738">
    <property type="entry name" value="Glycerate kinase I"/>
    <property type="match status" value="1"/>
</dbReference>
<dbReference type="EMBL" id="CP154795">
    <property type="protein sequence ID" value="XAN07895.1"/>
    <property type="molecule type" value="Genomic_DNA"/>
</dbReference>
<evidence type="ECO:0000313" key="5">
    <source>
        <dbReference type="EMBL" id="XAN07895.1"/>
    </source>
</evidence>
<dbReference type="NCBIfam" id="TIGR00045">
    <property type="entry name" value="glycerate kinase"/>
    <property type="match status" value="1"/>
</dbReference>
<gene>
    <name evidence="5" type="ORF">AADG42_11455</name>
</gene>
<evidence type="ECO:0000256" key="3">
    <source>
        <dbReference type="ARBA" id="ARBA00022777"/>
    </source>
</evidence>
<dbReference type="GO" id="GO:0008887">
    <property type="term" value="F:glycerate kinase activity"/>
    <property type="evidence" value="ECO:0007669"/>
    <property type="project" value="UniProtKB-EC"/>
</dbReference>
<dbReference type="InterPro" id="IPR018197">
    <property type="entry name" value="Glycerate_kinase_RE-like"/>
</dbReference>
<sequence>MSGLTVVIAPDSFKGSASAARAAAAIERGWLRVRPGDRLVLLPQADGGEGTLEALAAADPAYHWHDTPPVTGPDGHPTPGRWLEAPGGDAIVELALVSGLPLMAAPDPLHAHTIGLGEVIRHALAHNRSVTVGLGGSASTDGGAGLLVGLGARLLDASGRPLPPGGAALADLARLDLSGLARPDEVLVLTDVDAPLLGPEGAAAVFGPQKGASEADIAVLEAGLQRWSEVVGVDPGQPGFGAAGGTAYALAAVLGATITPGAPQVARSTGLVDAVAGADVLISGEGRFDATSMQGKVVGHALGLPGPHRRIVIAGEIALEPSGIATWSLGVLAGDPAYALEAPEHWLGLAGEKAAQSVMP</sequence>
<dbReference type="PANTHER" id="PTHR21599">
    <property type="entry name" value="GLYCERATE KINASE"/>
    <property type="match status" value="1"/>
</dbReference>
<organism evidence="5 6">
    <name type="scientific">Ammonicoccus fulvus</name>
    <dbReference type="NCBI Taxonomy" id="3138240"/>
    <lineage>
        <taxon>Bacteria</taxon>
        <taxon>Bacillati</taxon>
        <taxon>Actinomycetota</taxon>
        <taxon>Actinomycetes</taxon>
        <taxon>Propionibacteriales</taxon>
        <taxon>Propionibacteriaceae</taxon>
        <taxon>Ammonicoccus</taxon>
    </lineage>
</organism>
<keyword evidence="6" id="KW-1185">Reference proteome</keyword>
<dbReference type="PIRSF" id="PIRSF006078">
    <property type="entry name" value="GlxK"/>
    <property type="match status" value="1"/>
</dbReference>
<protein>
    <submittedName>
        <fullName evidence="5">Glycerate kinase</fullName>
        <ecNumber evidence="5">2.7.1.31</ecNumber>
    </submittedName>
</protein>
<dbReference type="Pfam" id="PF02595">
    <property type="entry name" value="Gly_kinase"/>
    <property type="match status" value="1"/>
</dbReference>